<dbReference type="Proteomes" id="UP000059680">
    <property type="component" value="Chromosome 8"/>
</dbReference>
<dbReference type="InParanoid" id="A0A0P0XI50"/>
<feature type="region of interest" description="Disordered" evidence="1">
    <location>
        <begin position="45"/>
        <end position="81"/>
    </location>
</feature>
<gene>
    <name evidence="2" type="ordered locus">Os08g0518600</name>
    <name evidence="2" type="ORF">OSNPB_080518600</name>
</gene>
<protein>
    <submittedName>
        <fullName evidence="2">Os08g0518600 protein</fullName>
    </submittedName>
</protein>
<feature type="non-terminal residue" evidence="2">
    <location>
        <position position="1"/>
    </location>
</feature>
<keyword evidence="3" id="KW-1185">Reference proteome</keyword>
<reference evidence="2 3" key="3">
    <citation type="journal article" date="2013" name="Rice">
        <title>Improvement of the Oryza sativa Nipponbare reference genome using next generation sequence and optical map data.</title>
        <authorList>
            <person name="Kawahara Y."/>
            <person name="de la Bastide M."/>
            <person name="Hamilton J.P."/>
            <person name="Kanamori H."/>
            <person name="McCombie W.R."/>
            <person name="Ouyang S."/>
            <person name="Schwartz D.C."/>
            <person name="Tanaka T."/>
            <person name="Wu J."/>
            <person name="Zhou S."/>
            <person name="Childs K.L."/>
            <person name="Davidson R.M."/>
            <person name="Lin H."/>
            <person name="Quesada-Ocampo L."/>
            <person name="Vaillancourt B."/>
            <person name="Sakai H."/>
            <person name="Lee S.S."/>
            <person name="Kim J."/>
            <person name="Numa H."/>
            <person name="Itoh T."/>
            <person name="Buell C.R."/>
            <person name="Matsumoto T."/>
        </authorList>
    </citation>
    <scope>NUCLEOTIDE SEQUENCE [LARGE SCALE GENOMIC DNA]</scope>
    <source>
        <strain evidence="3">cv. Nipponbare</strain>
    </source>
</reference>
<dbReference type="Gramene" id="Os08t0518600-01">
    <property type="protein sequence ID" value="Os08t0518600-01"/>
    <property type="gene ID" value="Os08g0518600"/>
</dbReference>
<dbReference type="PaxDb" id="39947-A0A0P0XI50"/>
<evidence type="ECO:0000313" key="2">
    <source>
        <dbReference type="EMBL" id="BAT06269.1"/>
    </source>
</evidence>
<proteinExistence type="predicted"/>
<evidence type="ECO:0000313" key="3">
    <source>
        <dbReference type="Proteomes" id="UP000059680"/>
    </source>
</evidence>
<sequence length="81" mass="9258">RDEMAGLSLFMLCVRPTRPNDVLAKASKATAIHSFHLSMTDEARRNHGRVPTRPGHYTINTSKTDGNRMHRCWAPTRQKQQ</sequence>
<evidence type="ECO:0000256" key="1">
    <source>
        <dbReference type="SAM" id="MobiDB-lite"/>
    </source>
</evidence>
<name>A0A0P0XI50_ORYSJ</name>
<dbReference type="EMBL" id="AP014964">
    <property type="protein sequence ID" value="BAT06269.1"/>
    <property type="molecule type" value="Genomic_DNA"/>
</dbReference>
<reference evidence="2 3" key="2">
    <citation type="journal article" date="2013" name="Plant Cell Physiol.">
        <title>Rice Annotation Project Database (RAP-DB): an integrative and interactive database for rice genomics.</title>
        <authorList>
            <person name="Sakai H."/>
            <person name="Lee S.S."/>
            <person name="Tanaka T."/>
            <person name="Numa H."/>
            <person name="Kim J."/>
            <person name="Kawahara Y."/>
            <person name="Wakimoto H."/>
            <person name="Yang C.C."/>
            <person name="Iwamoto M."/>
            <person name="Abe T."/>
            <person name="Yamada Y."/>
            <person name="Muto A."/>
            <person name="Inokuchi H."/>
            <person name="Ikemura T."/>
            <person name="Matsumoto T."/>
            <person name="Sasaki T."/>
            <person name="Itoh T."/>
        </authorList>
    </citation>
    <scope>NUCLEOTIDE SEQUENCE [LARGE SCALE GENOMIC DNA]</scope>
    <source>
        <strain evidence="3">cv. Nipponbare</strain>
    </source>
</reference>
<accession>A0A0P0XI50</accession>
<dbReference type="AlphaFoldDB" id="A0A0P0XI50"/>
<organism evidence="2 3">
    <name type="scientific">Oryza sativa subsp. japonica</name>
    <name type="common">Rice</name>
    <dbReference type="NCBI Taxonomy" id="39947"/>
    <lineage>
        <taxon>Eukaryota</taxon>
        <taxon>Viridiplantae</taxon>
        <taxon>Streptophyta</taxon>
        <taxon>Embryophyta</taxon>
        <taxon>Tracheophyta</taxon>
        <taxon>Spermatophyta</taxon>
        <taxon>Magnoliopsida</taxon>
        <taxon>Liliopsida</taxon>
        <taxon>Poales</taxon>
        <taxon>Poaceae</taxon>
        <taxon>BOP clade</taxon>
        <taxon>Oryzoideae</taxon>
        <taxon>Oryzeae</taxon>
        <taxon>Oryzinae</taxon>
        <taxon>Oryza</taxon>
        <taxon>Oryza sativa</taxon>
    </lineage>
</organism>
<reference evidence="3" key="1">
    <citation type="journal article" date="2005" name="Nature">
        <title>The map-based sequence of the rice genome.</title>
        <authorList>
            <consortium name="International rice genome sequencing project (IRGSP)"/>
            <person name="Matsumoto T."/>
            <person name="Wu J."/>
            <person name="Kanamori H."/>
            <person name="Katayose Y."/>
            <person name="Fujisawa M."/>
            <person name="Namiki N."/>
            <person name="Mizuno H."/>
            <person name="Yamamoto K."/>
            <person name="Antonio B.A."/>
            <person name="Baba T."/>
            <person name="Sakata K."/>
            <person name="Nagamura Y."/>
            <person name="Aoki H."/>
            <person name="Arikawa K."/>
            <person name="Arita K."/>
            <person name="Bito T."/>
            <person name="Chiden Y."/>
            <person name="Fujitsuka N."/>
            <person name="Fukunaka R."/>
            <person name="Hamada M."/>
            <person name="Harada C."/>
            <person name="Hayashi A."/>
            <person name="Hijishita S."/>
            <person name="Honda M."/>
            <person name="Hosokawa S."/>
            <person name="Ichikawa Y."/>
            <person name="Idonuma A."/>
            <person name="Iijima M."/>
            <person name="Ikeda M."/>
            <person name="Ikeno M."/>
            <person name="Ito K."/>
            <person name="Ito S."/>
            <person name="Ito T."/>
            <person name="Ito Y."/>
            <person name="Ito Y."/>
            <person name="Iwabuchi A."/>
            <person name="Kamiya K."/>
            <person name="Karasawa W."/>
            <person name="Kurita K."/>
            <person name="Katagiri S."/>
            <person name="Kikuta A."/>
            <person name="Kobayashi H."/>
            <person name="Kobayashi N."/>
            <person name="Machita K."/>
            <person name="Maehara T."/>
            <person name="Masukawa M."/>
            <person name="Mizubayashi T."/>
            <person name="Mukai Y."/>
            <person name="Nagasaki H."/>
            <person name="Nagata Y."/>
            <person name="Naito S."/>
            <person name="Nakashima M."/>
            <person name="Nakama Y."/>
            <person name="Nakamichi Y."/>
            <person name="Nakamura M."/>
            <person name="Meguro A."/>
            <person name="Negishi M."/>
            <person name="Ohta I."/>
            <person name="Ohta T."/>
            <person name="Okamoto M."/>
            <person name="Ono N."/>
            <person name="Saji S."/>
            <person name="Sakaguchi M."/>
            <person name="Sakai K."/>
            <person name="Shibata M."/>
            <person name="Shimokawa T."/>
            <person name="Song J."/>
            <person name="Takazaki Y."/>
            <person name="Terasawa K."/>
            <person name="Tsugane M."/>
            <person name="Tsuji K."/>
            <person name="Ueda S."/>
            <person name="Waki K."/>
            <person name="Yamagata H."/>
            <person name="Yamamoto M."/>
            <person name="Yamamoto S."/>
            <person name="Yamane H."/>
            <person name="Yoshiki S."/>
            <person name="Yoshihara R."/>
            <person name="Yukawa K."/>
            <person name="Zhong H."/>
            <person name="Yano M."/>
            <person name="Yuan Q."/>
            <person name="Ouyang S."/>
            <person name="Liu J."/>
            <person name="Jones K.M."/>
            <person name="Gansberger K."/>
            <person name="Moffat K."/>
            <person name="Hill J."/>
            <person name="Bera J."/>
            <person name="Fadrosh D."/>
            <person name="Jin S."/>
            <person name="Johri S."/>
            <person name="Kim M."/>
            <person name="Overton L."/>
            <person name="Reardon M."/>
            <person name="Tsitrin T."/>
            <person name="Vuong H."/>
            <person name="Weaver B."/>
            <person name="Ciecko A."/>
            <person name="Tallon L."/>
            <person name="Jackson J."/>
            <person name="Pai G."/>
            <person name="Aken S.V."/>
            <person name="Utterback T."/>
            <person name="Reidmuller S."/>
            <person name="Feldblyum T."/>
            <person name="Hsiao J."/>
            <person name="Zismann V."/>
            <person name="Iobst S."/>
            <person name="de Vazeille A.R."/>
            <person name="Buell C.R."/>
            <person name="Ying K."/>
            <person name="Li Y."/>
            <person name="Lu T."/>
            <person name="Huang Y."/>
            <person name="Zhao Q."/>
            <person name="Feng Q."/>
            <person name="Zhang L."/>
            <person name="Zhu J."/>
            <person name="Weng Q."/>
            <person name="Mu J."/>
            <person name="Lu Y."/>
            <person name="Fan D."/>
            <person name="Liu Y."/>
            <person name="Guan J."/>
            <person name="Zhang Y."/>
            <person name="Yu S."/>
            <person name="Liu X."/>
            <person name="Zhang Y."/>
            <person name="Hong G."/>
            <person name="Han B."/>
            <person name="Choisne N."/>
            <person name="Demange N."/>
            <person name="Orjeda G."/>
            <person name="Samain S."/>
            <person name="Cattolico L."/>
            <person name="Pelletier E."/>
            <person name="Couloux A."/>
            <person name="Segurens B."/>
            <person name="Wincker P."/>
            <person name="D'Hont A."/>
            <person name="Scarpelli C."/>
            <person name="Weissenbach J."/>
            <person name="Salanoubat M."/>
            <person name="Quetier F."/>
            <person name="Yu Y."/>
            <person name="Kim H.R."/>
            <person name="Rambo T."/>
            <person name="Currie J."/>
            <person name="Collura K."/>
            <person name="Luo M."/>
            <person name="Yang T."/>
            <person name="Ammiraju J.S.S."/>
            <person name="Engler F."/>
            <person name="Soderlund C."/>
            <person name="Wing R.A."/>
            <person name="Palmer L.E."/>
            <person name="de la Bastide M."/>
            <person name="Spiegel L."/>
            <person name="Nascimento L."/>
            <person name="Zutavern T."/>
            <person name="O'Shaughnessy A."/>
            <person name="Dike S."/>
            <person name="Dedhia N."/>
            <person name="Preston R."/>
            <person name="Balija V."/>
            <person name="McCombie W.R."/>
            <person name="Chow T."/>
            <person name="Chen H."/>
            <person name="Chung M."/>
            <person name="Chen C."/>
            <person name="Shaw J."/>
            <person name="Wu H."/>
            <person name="Hsiao K."/>
            <person name="Chao Y."/>
            <person name="Chu M."/>
            <person name="Cheng C."/>
            <person name="Hour A."/>
            <person name="Lee P."/>
            <person name="Lin S."/>
            <person name="Lin Y."/>
            <person name="Liou J."/>
            <person name="Liu S."/>
            <person name="Hsing Y."/>
            <person name="Raghuvanshi S."/>
            <person name="Mohanty A."/>
            <person name="Bharti A.K."/>
            <person name="Gaur A."/>
            <person name="Gupta V."/>
            <person name="Kumar D."/>
            <person name="Ravi V."/>
            <person name="Vij S."/>
            <person name="Kapur A."/>
            <person name="Khurana P."/>
            <person name="Khurana P."/>
            <person name="Khurana J.P."/>
            <person name="Tyagi A.K."/>
            <person name="Gaikwad K."/>
            <person name="Singh A."/>
            <person name="Dalal V."/>
            <person name="Srivastava S."/>
            <person name="Dixit A."/>
            <person name="Pal A.K."/>
            <person name="Ghazi I.A."/>
            <person name="Yadav M."/>
            <person name="Pandit A."/>
            <person name="Bhargava A."/>
            <person name="Sureshbabu K."/>
            <person name="Batra K."/>
            <person name="Sharma T.R."/>
            <person name="Mohapatra T."/>
            <person name="Singh N.K."/>
            <person name="Messing J."/>
            <person name="Nelson A.B."/>
            <person name="Fuks G."/>
            <person name="Kavchok S."/>
            <person name="Keizer G."/>
            <person name="Linton E."/>
            <person name="Llaca V."/>
            <person name="Song R."/>
            <person name="Tanyolac B."/>
            <person name="Young S."/>
            <person name="Ho-Il K."/>
            <person name="Hahn J.H."/>
            <person name="Sangsakoo G."/>
            <person name="Vanavichit A."/>
            <person name="de Mattos Luiz.A.T."/>
            <person name="Zimmer P.D."/>
            <person name="Malone G."/>
            <person name="Dellagostin O."/>
            <person name="de Oliveira A.C."/>
            <person name="Bevan M."/>
            <person name="Bancroft I."/>
            <person name="Minx P."/>
            <person name="Cordum H."/>
            <person name="Wilson R."/>
            <person name="Cheng Z."/>
            <person name="Jin W."/>
            <person name="Jiang J."/>
            <person name="Leong S.A."/>
            <person name="Iwama H."/>
            <person name="Gojobori T."/>
            <person name="Itoh T."/>
            <person name="Niimura Y."/>
            <person name="Fujii Y."/>
            <person name="Habara T."/>
            <person name="Sakai H."/>
            <person name="Sato Y."/>
            <person name="Wilson G."/>
            <person name="Kumar K."/>
            <person name="McCouch S."/>
            <person name="Juretic N."/>
            <person name="Hoen D."/>
            <person name="Wright S."/>
            <person name="Bruskiewich R."/>
            <person name="Bureau T."/>
            <person name="Miyao A."/>
            <person name="Hirochika H."/>
            <person name="Nishikawa T."/>
            <person name="Kadowaki K."/>
            <person name="Sugiura M."/>
            <person name="Burr B."/>
            <person name="Sasaki T."/>
        </authorList>
    </citation>
    <scope>NUCLEOTIDE SEQUENCE [LARGE SCALE GENOMIC DNA]</scope>
    <source>
        <strain evidence="3">cv. Nipponbare</strain>
    </source>
</reference>